<proteinExistence type="predicted"/>
<accession>J0CW46</accession>
<evidence type="ECO:0000313" key="3">
    <source>
        <dbReference type="Proteomes" id="UP000005732"/>
    </source>
</evidence>
<name>J0CW46_RHILT</name>
<dbReference type="SUPFAM" id="SSF142921">
    <property type="entry name" value="WGR domain-like"/>
    <property type="match status" value="1"/>
</dbReference>
<dbReference type="InterPro" id="IPR036930">
    <property type="entry name" value="WGR_dom_sf"/>
</dbReference>
<dbReference type="Proteomes" id="UP000005732">
    <property type="component" value="Unassembled WGS sequence"/>
</dbReference>
<dbReference type="InterPro" id="IPR049809">
    <property type="entry name" value="YehF/YfeS-like_WGR"/>
</dbReference>
<gene>
    <name evidence="2" type="ORF">Rleg4DRAFT_5947</name>
</gene>
<dbReference type="EMBL" id="JH719393">
    <property type="protein sequence ID" value="EJC84150.1"/>
    <property type="molecule type" value="Genomic_DNA"/>
</dbReference>
<dbReference type="CDD" id="cd07996">
    <property type="entry name" value="WGR_MMR_like"/>
    <property type="match status" value="1"/>
</dbReference>
<evidence type="ECO:0000313" key="2">
    <source>
        <dbReference type="EMBL" id="EJC84150.1"/>
    </source>
</evidence>
<protein>
    <recommendedName>
        <fullName evidence="1">WGR domain-containing protein</fullName>
    </recommendedName>
</protein>
<sequence>MDDELVNSHDPIMDTQTDITLLYRVDPSRNMARFYRLSIEPTLFGGSSLVRNWGRIGTEGRLKVELFDTPGEAAIAYERMAGRKLRRGYRHEHATYAAQGVITPQGAKTASVGFVEQATPAE</sequence>
<dbReference type="HOGENOM" id="CLU_155888_0_1_5"/>
<reference evidence="2 3" key="1">
    <citation type="submission" date="2012-02" db="EMBL/GenBank/DDBJ databases">
        <title>Improved High-Quality Draft Sequence of Rhizobium leguminosarum bv. trifolii WSM2297.</title>
        <authorList>
            <consortium name="US DOE Joint Genome Institute"/>
            <person name="Lucas S."/>
            <person name="Han J."/>
            <person name="Lapidus A."/>
            <person name="Cheng J.-F."/>
            <person name="Goodwin L."/>
            <person name="Pitluck S."/>
            <person name="Peters L."/>
            <person name="Ovchinnikova G."/>
            <person name="Zhang X."/>
            <person name="Detter J.C."/>
            <person name="Han C."/>
            <person name="Tapia R."/>
            <person name="Land M."/>
            <person name="Hauser L."/>
            <person name="Kyrpides N."/>
            <person name="Ivanova N."/>
            <person name="Pagani I."/>
            <person name="Brau L."/>
            <person name="Yates R."/>
            <person name="O'Hara G."/>
            <person name="Rui T."/>
            <person name="Howieson J."/>
            <person name="Reeve W."/>
            <person name="Woyke T."/>
        </authorList>
    </citation>
    <scope>NUCLEOTIDE SEQUENCE [LARGE SCALE GENOMIC DNA]</scope>
    <source>
        <strain evidence="2 3">WSM2297</strain>
    </source>
</reference>
<feature type="domain" description="WGR" evidence="1">
    <location>
        <begin position="1"/>
        <end position="103"/>
    </location>
</feature>
<organism evidence="2 3">
    <name type="scientific">Rhizobium leguminosarum bv. trifolii WSM2297</name>
    <dbReference type="NCBI Taxonomy" id="754762"/>
    <lineage>
        <taxon>Bacteria</taxon>
        <taxon>Pseudomonadati</taxon>
        <taxon>Pseudomonadota</taxon>
        <taxon>Alphaproteobacteria</taxon>
        <taxon>Hyphomicrobiales</taxon>
        <taxon>Rhizobiaceae</taxon>
        <taxon>Rhizobium/Agrobacterium group</taxon>
        <taxon>Rhizobium</taxon>
    </lineage>
</organism>
<dbReference type="InterPro" id="IPR008893">
    <property type="entry name" value="WGR_domain"/>
</dbReference>
<evidence type="ECO:0000259" key="1">
    <source>
        <dbReference type="PROSITE" id="PS51977"/>
    </source>
</evidence>
<dbReference type="Gene3D" id="2.20.140.10">
    <property type="entry name" value="WGR domain"/>
    <property type="match status" value="1"/>
</dbReference>
<dbReference type="PROSITE" id="PS51977">
    <property type="entry name" value="WGR"/>
    <property type="match status" value="1"/>
</dbReference>
<dbReference type="OrthoDB" id="5801306at2"/>
<dbReference type="Pfam" id="PF05406">
    <property type="entry name" value="WGR"/>
    <property type="match status" value="1"/>
</dbReference>
<dbReference type="AlphaFoldDB" id="J0CW46"/>
<dbReference type="SMART" id="SM00773">
    <property type="entry name" value="WGR"/>
    <property type="match status" value="1"/>
</dbReference>